<accession>A0A1V9QXY1</accession>
<feature type="transmembrane region" description="Helical" evidence="1">
    <location>
        <begin position="55"/>
        <end position="78"/>
    </location>
</feature>
<feature type="transmembrane region" description="Helical" evidence="1">
    <location>
        <begin position="12"/>
        <end position="35"/>
    </location>
</feature>
<evidence type="ECO:0000256" key="1">
    <source>
        <dbReference type="SAM" id="Phobius"/>
    </source>
</evidence>
<keyword evidence="1" id="KW-0812">Transmembrane</keyword>
<sequence length="83" mass="9639">MLDKKWKNNIVIILFFGIFTTLLTIVFVKLGTIILNSDVSFHFSRLEELYQDFRSGSMTFIASHTFNNTGVGTFLFYYTHGLF</sequence>
<dbReference type="Proteomes" id="UP000192638">
    <property type="component" value="Unassembled WGS sequence"/>
</dbReference>
<name>A0A1V9QXY1_9LACO</name>
<evidence type="ECO:0000313" key="2">
    <source>
        <dbReference type="EMBL" id="OQQ82640.1"/>
    </source>
</evidence>
<reference evidence="2 3" key="1">
    <citation type="submission" date="2017-03" db="EMBL/GenBank/DDBJ databases">
        <title>Phylogenomics and comparative genomics of Lactobacillus salivarius, a mammalian gut commensal.</title>
        <authorList>
            <person name="Harris H.M."/>
        </authorList>
    </citation>
    <scope>NUCLEOTIDE SEQUENCE [LARGE SCALE GENOMIC DNA]</scope>
    <source>
        <strain evidence="2 3">LMG 14477</strain>
    </source>
</reference>
<dbReference type="AlphaFoldDB" id="A0A1V9QXY1"/>
<organism evidence="2 3">
    <name type="scientific">Ligilactobacillus salivarius</name>
    <dbReference type="NCBI Taxonomy" id="1624"/>
    <lineage>
        <taxon>Bacteria</taxon>
        <taxon>Bacillati</taxon>
        <taxon>Bacillota</taxon>
        <taxon>Bacilli</taxon>
        <taxon>Lactobacillales</taxon>
        <taxon>Lactobacillaceae</taxon>
        <taxon>Ligilactobacillus</taxon>
    </lineage>
</organism>
<comment type="caution">
    <text evidence="2">The sequence shown here is derived from an EMBL/GenBank/DDBJ whole genome shotgun (WGS) entry which is preliminary data.</text>
</comment>
<gene>
    <name evidence="2" type="ORF">B6U60_07620</name>
</gene>
<proteinExistence type="predicted"/>
<evidence type="ECO:0000313" key="3">
    <source>
        <dbReference type="Proteomes" id="UP000192638"/>
    </source>
</evidence>
<protein>
    <submittedName>
        <fullName evidence="2">Uncharacterized protein</fullName>
    </submittedName>
</protein>
<keyword evidence="1" id="KW-1133">Transmembrane helix</keyword>
<dbReference type="EMBL" id="NBEB01000067">
    <property type="protein sequence ID" value="OQQ82640.1"/>
    <property type="molecule type" value="Genomic_DNA"/>
</dbReference>
<dbReference type="RefSeq" id="WP_081530837.1">
    <property type="nucleotide sequence ID" value="NZ_NBEB01000067.1"/>
</dbReference>
<keyword evidence="1" id="KW-0472">Membrane</keyword>